<dbReference type="Gene3D" id="1.10.1400.10">
    <property type="match status" value="1"/>
</dbReference>
<dbReference type="Proteomes" id="UP000192917">
    <property type="component" value="Unassembled WGS sequence"/>
</dbReference>
<dbReference type="Pfam" id="PF01804">
    <property type="entry name" value="Penicil_amidase"/>
    <property type="match status" value="1"/>
</dbReference>
<evidence type="ECO:0000313" key="7">
    <source>
        <dbReference type="EMBL" id="SMF82690.1"/>
    </source>
</evidence>
<dbReference type="InterPro" id="IPR002692">
    <property type="entry name" value="S45"/>
</dbReference>
<comment type="cofactor">
    <cofactor evidence="6">
        <name>Ca(2+)</name>
        <dbReference type="ChEBI" id="CHEBI:29108"/>
    </cofactor>
    <text evidence="6">Binds 1 Ca(2+) ion per dimer.</text>
</comment>
<dbReference type="Gene3D" id="3.60.20.10">
    <property type="entry name" value="Glutamine Phosphoribosylpyrophosphate, subunit 1, domain 1"/>
    <property type="match status" value="1"/>
</dbReference>
<proteinExistence type="inferred from homology"/>
<dbReference type="RefSeq" id="WP_085126974.1">
    <property type="nucleotide sequence ID" value="NZ_FWZX01000047.1"/>
</dbReference>
<dbReference type="Gene3D" id="2.30.120.10">
    <property type="match status" value="1"/>
</dbReference>
<evidence type="ECO:0000256" key="1">
    <source>
        <dbReference type="ARBA" id="ARBA00006586"/>
    </source>
</evidence>
<dbReference type="STRING" id="560819.SAMN05428998_14731"/>
<protein>
    <submittedName>
        <fullName evidence="7">Penicillin amidase</fullName>
    </submittedName>
</protein>
<accession>A0A1Y6CR58</accession>
<dbReference type="InterPro" id="IPR014395">
    <property type="entry name" value="Pen/GL7ACA/AHL_acylase"/>
</dbReference>
<dbReference type="InterPro" id="IPR043147">
    <property type="entry name" value="Penicillin_amidase_A-knob"/>
</dbReference>
<evidence type="ECO:0000256" key="2">
    <source>
        <dbReference type="ARBA" id="ARBA00022729"/>
    </source>
</evidence>
<evidence type="ECO:0000256" key="5">
    <source>
        <dbReference type="PIRSR" id="PIRSR001227-1"/>
    </source>
</evidence>
<gene>
    <name evidence="7" type="ORF">SAMN05428998_14731</name>
</gene>
<dbReference type="PANTHER" id="PTHR34218">
    <property type="entry name" value="PEPTIDASE S45 PENICILLIN AMIDASE"/>
    <property type="match status" value="1"/>
</dbReference>
<evidence type="ECO:0000256" key="3">
    <source>
        <dbReference type="ARBA" id="ARBA00022801"/>
    </source>
</evidence>
<dbReference type="InterPro" id="IPR043146">
    <property type="entry name" value="Penicillin_amidase_N_B-knob"/>
</dbReference>
<dbReference type="InterPro" id="IPR029055">
    <property type="entry name" value="Ntn_hydrolases_N"/>
</dbReference>
<evidence type="ECO:0000313" key="8">
    <source>
        <dbReference type="Proteomes" id="UP000192917"/>
    </source>
</evidence>
<keyword evidence="6" id="KW-0479">Metal-binding</keyword>
<reference evidence="7 8" key="1">
    <citation type="submission" date="2017-04" db="EMBL/GenBank/DDBJ databases">
        <authorList>
            <person name="Afonso C.L."/>
            <person name="Miller P.J."/>
            <person name="Scott M.A."/>
            <person name="Spackman E."/>
            <person name="Goraichik I."/>
            <person name="Dimitrov K.M."/>
            <person name="Suarez D.L."/>
            <person name="Swayne D.E."/>
        </authorList>
    </citation>
    <scope>NUCLEOTIDE SEQUENCE [LARGE SCALE GENOMIC DNA]</scope>
    <source>
        <strain evidence="7 8">USBA 355</strain>
    </source>
</reference>
<dbReference type="PANTHER" id="PTHR34218:SF3">
    <property type="entry name" value="ACYL-HOMOSERINE LACTONE ACYLASE PVDQ"/>
    <property type="match status" value="1"/>
</dbReference>
<dbReference type="EMBL" id="FWZX01000047">
    <property type="protein sequence ID" value="SMF82690.1"/>
    <property type="molecule type" value="Genomic_DNA"/>
</dbReference>
<dbReference type="PIRSF" id="PIRSF001227">
    <property type="entry name" value="Pen_acylase"/>
    <property type="match status" value="1"/>
</dbReference>
<keyword evidence="6" id="KW-0106">Calcium</keyword>
<dbReference type="GO" id="GO:0016811">
    <property type="term" value="F:hydrolase activity, acting on carbon-nitrogen (but not peptide) bonds, in linear amides"/>
    <property type="evidence" value="ECO:0007669"/>
    <property type="project" value="InterPro"/>
</dbReference>
<evidence type="ECO:0000256" key="6">
    <source>
        <dbReference type="PIRSR" id="PIRSR001227-2"/>
    </source>
</evidence>
<organism evidence="7 8">
    <name type="scientific">Tistlia consotensis USBA 355</name>
    <dbReference type="NCBI Taxonomy" id="560819"/>
    <lineage>
        <taxon>Bacteria</taxon>
        <taxon>Pseudomonadati</taxon>
        <taxon>Pseudomonadota</taxon>
        <taxon>Alphaproteobacteria</taxon>
        <taxon>Rhodospirillales</taxon>
        <taxon>Rhodovibrionaceae</taxon>
        <taxon>Tistlia</taxon>
    </lineage>
</organism>
<keyword evidence="4" id="KW-0865">Zymogen</keyword>
<keyword evidence="3" id="KW-0378">Hydrolase</keyword>
<feature type="active site" description="Nucleophile" evidence="5">
    <location>
        <position position="238"/>
    </location>
</feature>
<name>A0A1Y6CR58_9PROT</name>
<sequence length="743" mass="79936">MAGKLAALVSALVLGGRAAVTGLPAPSDRRARLAAFPTRGLPLEGRVTVRWNERMVPFVEAGSDRDGAFVLGLVHAHLRLGQMETLRRVSQGRIAEMVGPFATDIDRSLRILGLGRAAPAIVAALPAATRDWLEAYLEGVNHYLATCERLPHEFALFGLEREPWRAEEVVTLGRLVSTDVNWLVWFGLLKQRARPDWPGLWARLVAAGSNSTASYHLEEGAQAALLEAILAGASRSGSNAVAVAGTRSRSGGALLAGDPHLGVSQPNAWIIAGYRTPSTHAVGFMAAGLPFVAIGRNPWIAWGGTNLRSANSDLIDVSGLPPEAFETERQTIKVRGWRDAEVAIRHTVHGPVITDAPLLKADGLQAALTWIGHRPSDELSALLAVNRARNWEEFRAGLEGYAVSPQNFVYADAAGDIGQVMATRLPARPKDPPAELLQPPEAAAHWQRILGANELPQAFRPETGLLASANNRGAEAEVPVGWFFSTNDRVERLYALLAAGDKVGVEDLVALQQDVYMASAVALRDLVVARAEGLPLDGPAAGVLASLRDWDGHYRADSRGALAFEQTLVPLTAALFERRDLAAFESGGRAFQLIGEELSLLPDARLRPALAEALGKAAAGVARFGDWGGQHRMVLQHPLGGLPLLGRRYRFLDYPVAGSSSTVMKTAHRLTAERHPTGYGSQARHISDLSDPDANWFVLLGGQDGWFGSEHFLDQVELWRAGEYVQVPLSPGDDWGEVMVLAG</sequence>
<keyword evidence="8" id="KW-1185">Reference proteome</keyword>
<dbReference type="CDD" id="cd03747">
    <property type="entry name" value="Ntn_PGA_like"/>
    <property type="match status" value="1"/>
</dbReference>
<dbReference type="AlphaFoldDB" id="A0A1Y6CR58"/>
<dbReference type="GO" id="GO:0046872">
    <property type="term" value="F:metal ion binding"/>
    <property type="evidence" value="ECO:0007669"/>
    <property type="project" value="UniProtKB-KW"/>
</dbReference>
<dbReference type="Gene3D" id="1.10.439.10">
    <property type="entry name" value="Penicillin Amidohydrolase, domain 1"/>
    <property type="match status" value="1"/>
</dbReference>
<comment type="similarity">
    <text evidence="1">Belongs to the peptidase S45 family.</text>
</comment>
<keyword evidence="2" id="KW-0732">Signal</keyword>
<dbReference type="SUPFAM" id="SSF56235">
    <property type="entry name" value="N-terminal nucleophile aminohydrolases (Ntn hydrolases)"/>
    <property type="match status" value="1"/>
</dbReference>
<feature type="binding site" evidence="6">
    <location>
        <position position="313"/>
    </location>
    <ligand>
        <name>Ca(2+)</name>
        <dbReference type="ChEBI" id="CHEBI:29108"/>
    </ligand>
</feature>
<dbReference type="GO" id="GO:0017000">
    <property type="term" value="P:antibiotic biosynthetic process"/>
    <property type="evidence" value="ECO:0007669"/>
    <property type="project" value="InterPro"/>
</dbReference>
<dbReference type="InterPro" id="IPR023343">
    <property type="entry name" value="Penicillin_amidase_dom1"/>
</dbReference>
<evidence type="ECO:0000256" key="4">
    <source>
        <dbReference type="ARBA" id="ARBA00023145"/>
    </source>
</evidence>